<feature type="compositionally biased region" description="Basic and acidic residues" evidence="2">
    <location>
        <begin position="547"/>
        <end position="557"/>
    </location>
</feature>
<feature type="compositionally biased region" description="Polar residues" evidence="2">
    <location>
        <begin position="491"/>
        <end position="506"/>
    </location>
</feature>
<accession>A0A135V4W5</accession>
<comment type="caution">
    <text evidence="3">The sequence shown here is derived from an EMBL/GenBank/DDBJ whole genome shotgun (WGS) entry which is preliminary data.</text>
</comment>
<keyword evidence="1" id="KW-0175">Coiled coil</keyword>
<protein>
    <submittedName>
        <fullName evidence="3">Uncharacterized protein</fullName>
    </submittedName>
</protein>
<dbReference type="AlphaFoldDB" id="A0A135V4W5"/>
<gene>
    <name evidence="3" type="ORF">CSAL01_06849</name>
</gene>
<name>A0A135V4W5_9PEZI</name>
<evidence type="ECO:0000313" key="3">
    <source>
        <dbReference type="EMBL" id="KXH67686.1"/>
    </source>
</evidence>
<proteinExistence type="predicted"/>
<dbReference type="OrthoDB" id="4833237at2759"/>
<feature type="region of interest" description="Disordered" evidence="2">
    <location>
        <begin position="491"/>
        <end position="557"/>
    </location>
</feature>
<feature type="coiled-coil region" evidence="1">
    <location>
        <begin position="263"/>
        <end position="290"/>
    </location>
</feature>
<dbReference type="EMBL" id="JFFI01000435">
    <property type="protein sequence ID" value="KXH67686.1"/>
    <property type="molecule type" value="Genomic_DNA"/>
</dbReference>
<sequence length="585" mass="64157">MCFTQKTIHTVCAHSVVELIECKKFLAKSDKTDRNACIVPLCQHTQALATVLGFCHHCEVVYKDVDVSTVSASELLDNYWKFKAVQKWHQPVDPLMIPASALTEASMELSSSWYTFARSEKELGKDMVLAASVQSLVHALGEPITHPSCDLCRRKHRTDVCRMAVGGQRATVSWVTRLTNAGDIFKTYEVSHVLSHTSKAENANHGDYGDESVLSSEEARTPPRVAFISQPLGSESPPSRRLNIHERREIEFQERQILFAELAANHEKNIERLKEQAELEIRAEEEFRKAIAASDDATGVTASSSSVISTNSPPSPFPSDDIANAFPSFSGLHCETPLIDDDGFGEGSSISHPLRYDENSYAALAGGTKKIQEVLELRQAAIVKPENGVNLHSYYGEIGDIKEENSDDLANHYPVDERSDTIDAHINLYLGNVTGDESSTSERDRLSASNVRLPDIPPLSPLTIAGLNIPFEKVKLSKPRPRPIILMKVNGSQASHAHENQGSGTENGKGKNIAGPVHSGPLTEAPPLGPEIRQKAPLRRPRGPRYCSEHAAERDPDCHGCQAGCWAEVGLPPGEHVEEAEPKLI</sequence>
<evidence type="ECO:0000313" key="4">
    <source>
        <dbReference type="Proteomes" id="UP000070121"/>
    </source>
</evidence>
<keyword evidence="4" id="KW-1185">Reference proteome</keyword>
<dbReference type="Proteomes" id="UP000070121">
    <property type="component" value="Unassembled WGS sequence"/>
</dbReference>
<evidence type="ECO:0000256" key="1">
    <source>
        <dbReference type="SAM" id="Coils"/>
    </source>
</evidence>
<evidence type="ECO:0000256" key="2">
    <source>
        <dbReference type="SAM" id="MobiDB-lite"/>
    </source>
</evidence>
<organism evidence="3 4">
    <name type="scientific">Colletotrichum salicis</name>
    <dbReference type="NCBI Taxonomy" id="1209931"/>
    <lineage>
        <taxon>Eukaryota</taxon>
        <taxon>Fungi</taxon>
        <taxon>Dikarya</taxon>
        <taxon>Ascomycota</taxon>
        <taxon>Pezizomycotina</taxon>
        <taxon>Sordariomycetes</taxon>
        <taxon>Hypocreomycetidae</taxon>
        <taxon>Glomerellales</taxon>
        <taxon>Glomerellaceae</taxon>
        <taxon>Colletotrichum</taxon>
        <taxon>Colletotrichum acutatum species complex</taxon>
    </lineage>
</organism>
<reference evidence="3 4" key="1">
    <citation type="submission" date="2014-02" db="EMBL/GenBank/DDBJ databases">
        <title>The genome sequence of Colletotrichum salicis CBS 607.94.</title>
        <authorList>
            <person name="Baroncelli R."/>
            <person name="Thon M.R."/>
        </authorList>
    </citation>
    <scope>NUCLEOTIDE SEQUENCE [LARGE SCALE GENOMIC DNA]</scope>
    <source>
        <strain evidence="3 4">CBS 607.94</strain>
    </source>
</reference>